<feature type="domain" description="Helicase C-terminal" evidence="12">
    <location>
        <begin position="1765"/>
        <end position="1921"/>
    </location>
</feature>
<proteinExistence type="predicted"/>
<feature type="region of interest" description="Disordered" evidence="10">
    <location>
        <begin position="355"/>
        <end position="376"/>
    </location>
</feature>
<dbReference type="SUPFAM" id="SSF52540">
    <property type="entry name" value="P-loop containing nucleoside triphosphate hydrolases"/>
    <property type="match status" value="2"/>
</dbReference>
<evidence type="ECO:0000256" key="3">
    <source>
        <dbReference type="ARBA" id="ARBA00022741"/>
    </source>
</evidence>
<evidence type="ECO:0000256" key="4">
    <source>
        <dbReference type="ARBA" id="ARBA00022801"/>
    </source>
</evidence>
<dbReference type="Gene3D" id="3.40.50.300">
    <property type="entry name" value="P-loop containing nucleotide triphosphate hydrolases"/>
    <property type="match status" value="1"/>
</dbReference>
<name>A0ABD0LSI8_9CAEN</name>
<dbReference type="InterPro" id="IPR038718">
    <property type="entry name" value="SNF2-like_sf"/>
</dbReference>
<dbReference type="SUPFAM" id="SSF48371">
    <property type="entry name" value="ARM repeat"/>
    <property type="match status" value="1"/>
</dbReference>
<evidence type="ECO:0000256" key="9">
    <source>
        <dbReference type="PROSITE-ProRule" id="PRU00103"/>
    </source>
</evidence>
<dbReference type="PROSITE" id="PS50077">
    <property type="entry name" value="HEAT_REPEAT"/>
    <property type="match status" value="1"/>
</dbReference>
<dbReference type="FunFam" id="3.40.50.300:FF:000428">
    <property type="entry name" value="TATA-binding protein-associated factor 172"/>
    <property type="match status" value="1"/>
</dbReference>
<evidence type="ECO:0000256" key="5">
    <source>
        <dbReference type="ARBA" id="ARBA00022806"/>
    </source>
</evidence>
<dbReference type="Pfam" id="PF00176">
    <property type="entry name" value="SNF2-rel_dom"/>
    <property type="match status" value="1"/>
</dbReference>
<evidence type="ECO:0000256" key="6">
    <source>
        <dbReference type="ARBA" id="ARBA00022840"/>
    </source>
</evidence>
<reference evidence="13 14" key="1">
    <citation type="journal article" date="2023" name="Sci. Data">
        <title>Genome assembly of the Korean intertidal mud-creeper Batillaria attramentaria.</title>
        <authorList>
            <person name="Patra A.K."/>
            <person name="Ho P.T."/>
            <person name="Jun S."/>
            <person name="Lee S.J."/>
            <person name="Kim Y."/>
            <person name="Won Y.J."/>
        </authorList>
    </citation>
    <scope>NUCLEOTIDE SEQUENCE [LARGE SCALE GENOMIC DNA]</scope>
    <source>
        <strain evidence="13">Wonlab-2016</strain>
    </source>
</reference>
<keyword evidence="14" id="KW-1185">Reference proteome</keyword>
<dbReference type="InterPro" id="IPR000330">
    <property type="entry name" value="SNF2_N"/>
</dbReference>
<comment type="caution">
    <text evidence="13">The sequence shown here is derived from an EMBL/GenBank/DDBJ whole genome shotgun (WGS) entry which is preliminary data.</text>
</comment>
<evidence type="ECO:0000313" key="14">
    <source>
        <dbReference type="Proteomes" id="UP001519460"/>
    </source>
</evidence>
<keyword evidence="3" id="KW-0547">Nucleotide-binding</keyword>
<dbReference type="InterPro" id="IPR044972">
    <property type="entry name" value="Mot1"/>
</dbReference>
<feature type="region of interest" description="Disordered" evidence="10">
    <location>
        <begin position="1937"/>
        <end position="1956"/>
    </location>
</feature>
<dbReference type="SMART" id="SM00490">
    <property type="entry name" value="HELICc"/>
    <property type="match status" value="1"/>
</dbReference>
<sequence>MSLTMPPSPSPVPPVTPAFPRPDHTTLVNPLHFSALRLRHHGKVTHCATKDPKWSFRFYVTTLLSVLNCEAYRVSQRPFLQKSSLDFFFASCANARQNVHNGVQASPFRRLRASCLKSPKQETCAKVYIICSRHGSEVTVLCATRAMTTRLDRLFLLLDTGSTPLIRKSAAEQLGEVQRLHPYELNNLLAKVRGYLRSSSWDTRVAAGQALEAIAKNVPQWEPHGAPKSDLDASPAAYVAGRVLFSQFNIQSVLDCGASLLGSEGAQYDVEQCASGVEDKERLSQQRALLNKRLGLDMASRLRLDIATLFNDDDLRMVPNDPQQTPPASPPLSQPVVELVKQQLVAVTSGLGLRERSMSSRQAGRASRNVSTESNRDQLVKRIKFDPEEHEEKLVMDTGDNTVYPDEMEEWPFQWFCEALMNDLFHNSWETRHGAATGLREIIKIHGRGAGKTNDIAADQMESVNQTWLSDVVLRLLCVLALDRFGDFVSDEVVAPVRETCAQTIGVIARCLTVEGVQGMVGVVLQLLGQQQWEVRHGGLLSLKYVLAVRQDLTSQLLPVVLPAIFGGLQDPDDDVRAVAAASLIPVADKLVALIPEQVPVVIACLWETLLDLDDLTASTNSIMTLLSQLLSQPSTHVLGSLSHTLTDLVPRLWPFLRHNIWTVRRAALQTLLTLLTAHSGQSPWVVPILQDTLRHIYQRSLLEPRLELLGLVEQVWGAVLQAVAPEYLVAAATPWLGVWLCLLMQPAKMAYDPTYLIEAKHRENTPAKQRPVPESQHQTNVTGVRKDFIGGGPDDKWDNITRARIIGARLIGKLASFISRPSLALPPEMEQPVVSLGKLCLFHLNTKSALQRLAIAQVVFHWAEQPEACQCPDELKARLLECLNETIYFDEIAMAFTRMQTDVRDFLACLKQEGINLDSMFPPNVIVNLEQALHLVTAVYDQVKATLKPRVLPSFTERRRQLHIIITSTSNDQQMLSVRVLCSLAMAVVSLQALPEKLNPVIRPIMDAVKKEENKELRQQAATCLARLMQACLVRSPNPSAKIVKNLCSFLCCDPTITPHAKSPMQQRPAELSPLEVTCDAEHGILTLTNLQKISEVSRRGGIRRSVSVKEGDRKNCAPLAESIPVLDMVQSQEDAEAQKMLATQRLGAEAALTSICSHFGATLPQQLPELWDTCMHHLLSTSQPDCTPSQSSASESAMDPWQELVNSLQLLEVVAPTLHTELLLQVLNSLTALCSYLQHSSTAVRHMAARVVAVLGKDRTSLVLTHFIEHVLPALSATHNVLMRQGAYILEQLGLAVVPYIVLMMVPVLGRMADQDTSVRLMATHCFATLIRLMPLEAGIPDPPELKQSLAERREQERRFLEQLLDSSKLEPYHVAVPINATLRKYQQDGVNWLGFLNKYQLHGILCDDMGLGKTLQSLCLLASDHHLQQKAFEETKSPENTPLPSIVICPPTLVGHWVYEVKKFVDVEYLNPLMYAGPPAERLKLQKKVKKHNLIVASYDVVRNDIDFFSTIQWNYCILDEGHVIRNGKTKLSKATKQLISRHRLILSGTPIQNNVLDLWSLFDFLMPGFLGTEKQFQARYGKPILLSRDAKSTSREQEAGAIAMEKLHRQVLPFILRRLKEDVLNDLPPKIIQDYYCDLSPLQVELYEDFARSRAKRGVDDVVSSIADDQKEKKSSPQGASHIFQALLYLRKVCNHPALVLGQTHPKYTEVMDRLNQQRSNLRDLQHAPKLTALRQLLLDCGIGVSAAGGNGGSSSGGETVLDADVPVVGQHRVLLFCQLKGMLDIVEKDLLKAHMPTVTYLRLDGSVPAGSRHDIVHRFNNDPSIDILLLTTHVGGLGLNLTGADTVIFVEHDWNPMKDLQAMDRAHRIGQKKVVNVYRLITRGTLEDKIMGLQKFKMTIATTVIGQDNSSLQSMSTDQLLDLFTLDDRSKGTSAAPSTSDLQASASGGRQSMRTMLDSLEELWDEKQYESEYNLDSFMKSLAK</sequence>
<dbReference type="Pfam" id="PF00271">
    <property type="entry name" value="Helicase_C"/>
    <property type="match status" value="1"/>
</dbReference>
<dbReference type="InterPro" id="IPR027417">
    <property type="entry name" value="P-loop_NTPase"/>
</dbReference>
<dbReference type="SMART" id="SM00487">
    <property type="entry name" value="DEXDc"/>
    <property type="match status" value="1"/>
</dbReference>
<keyword evidence="4" id="KW-0378">Hydrolase</keyword>
<keyword evidence="7" id="KW-0238">DNA-binding</keyword>
<feature type="region of interest" description="Disordered" evidence="10">
    <location>
        <begin position="1"/>
        <end position="21"/>
    </location>
</feature>
<keyword evidence="8" id="KW-0539">Nucleus</keyword>
<evidence type="ECO:0000256" key="10">
    <source>
        <dbReference type="SAM" id="MobiDB-lite"/>
    </source>
</evidence>
<dbReference type="FunFam" id="3.40.50.10810:FF:000009">
    <property type="entry name" value="B-TFIID TATA-box-binding protein-associated factor 1"/>
    <property type="match status" value="1"/>
</dbReference>
<dbReference type="CDD" id="cd17999">
    <property type="entry name" value="DEXHc_Mot1"/>
    <property type="match status" value="1"/>
</dbReference>
<evidence type="ECO:0008006" key="15">
    <source>
        <dbReference type="Google" id="ProtNLM"/>
    </source>
</evidence>
<comment type="subcellular location">
    <subcellularLocation>
        <location evidence="1">Nucleus</location>
    </subcellularLocation>
</comment>
<dbReference type="GO" id="GO:0016787">
    <property type="term" value="F:hydrolase activity"/>
    <property type="evidence" value="ECO:0007669"/>
    <property type="project" value="UniProtKB-KW"/>
</dbReference>
<feature type="repeat" description="HEAT" evidence="9">
    <location>
        <begin position="561"/>
        <end position="598"/>
    </location>
</feature>
<feature type="domain" description="Helicase ATP-binding" evidence="11">
    <location>
        <begin position="1397"/>
        <end position="1572"/>
    </location>
</feature>
<dbReference type="Gene3D" id="3.40.50.10810">
    <property type="entry name" value="Tandem AAA-ATPase domain"/>
    <property type="match status" value="1"/>
</dbReference>
<dbReference type="InterPro" id="IPR011989">
    <property type="entry name" value="ARM-like"/>
</dbReference>
<gene>
    <name evidence="13" type="ORF">BaRGS_00006365</name>
</gene>
<keyword evidence="6" id="KW-0067">ATP-binding</keyword>
<dbReference type="EMBL" id="JACVVK020000026">
    <property type="protein sequence ID" value="KAK7502412.1"/>
    <property type="molecule type" value="Genomic_DNA"/>
</dbReference>
<dbReference type="PANTHER" id="PTHR36498:SF1">
    <property type="entry name" value="TATA-BINDING PROTEIN-ASSOCIATED FACTOR 172"/>
    <property type="match status" value="1"/>
</dbReference>
<evidence type="ECO:0000256" key="1">
    <source>
        <dbReference type="ARBA" id="ARBA00004123"/>
    </source>
</evidence>
<dbReference type="CDD" id="cd18793">
    <property type="entry name" value="SF2_C_SNF"/>
    <property type="match status" value="1"/>
</dbReference>
<dbReference type="PANTHER" id="PTHR36498">
    <property type="entry name" value="TATA-BINDING PROTEIN-ASSOCIATED FACTOR 172"/>
    <property type="match status" value="1"/>
</dbReference>
<feature type="compositionally biased region" description="Pro residues" evidence="10">
    <location>
        <begin position="1"/>
        <end position="20"/>
    </location>
</feature>
<dbReference type="GO" id="GO:0005634">
    <property type="term" value="C:nucleus"/>
    <property type="evidence" value="ECO:0007669"/>
    <property type="project" value="UniProtKB-SubCell"/>
</dbReference>
<evidence type="ECO:0000313" key="13">
    <source>
        <dbReference type="EMBL" id="KAK7502412.1"/>
    </source>
</evidence>
<accession>A0ABD0LSI8</accession>
<keyword evidence="5" id="KW-0347">Helicase</keyword>
<dbReference type="PROSITE" id="PS51194">
    <property type="entry name" value="HELICASE_CTER"/>
    <property type="match status" value="1"/>
</dbReference>
<evidence type="ECO:0000259" key="11">
    <source>
        <dbReference type="PROSITE" id="PS51192"/>
    </source>
</evidence>
<dbReference type="InterPro" id="IPR022707">
    <property type="entry name" value="Mot1_central_dom"/>
</dbReference>
<dbReference type="Pfam" id="PF12054">
    <property type="entry name" value="DUF3535"/>
    <property type="match status" value="1"/>
</dbReference>
<evidence type="ECO:0000256" key="8">
    <source>
        <dbReference type="ARBA" id="ARBA00023242"/>
    </source>
</evidence>
<dbReference type="InterPro" id="IPR021133">
    <property type="entry name" value="HEAT_type_2"/>
</dbReference>
<organism evidence="13 14">
    <name type="scientific">Batillaria attramentaria</name>
    <dbReference type="NCBI Taxonomy" id="370345"/>
    <lineage>
        <taxon>Eukaryota</taxon>
        <taxon>Metazoa</taxon>
        <taxon>Spiralia</taxon>
        <taxon>Lophotrochozoa</taxon>
        <taxon>Mollusca</taxon>
        <taxon>Gastropoda</taxon>
        <taxon>Caenogastropoda</taxon>
        <taxon>Sorbeoconcha</taxon>
        <taxon>Cerithioidea</taxon>
        <taxon>Batillariidae</taxon>
        <taxon>Batillaria</taxon>
    </lineage>
</organism>
<evidence type="ECO:0000256" key="2">
    <source>
        <dbReference type="ARBA" id="ARBA00022737"/>
    </source>
</evidence>
<dbReference type="InterPro" id="IPR014001">
    <property type="entry name" value="Helicase_ATP-bd"/>
</dbReference>
<evidence type="ECO:0000256" key="7">
    <source>
        <dbReference type="ARBA" id="ARBA00023125"/>
    </source>
</evidence>
<dbReference type="InterPro" id="IPR049730">
    <property type="entry name" value="SNF2/RAD54-like_C"/>
</dbReference>
<dbReference type="GO" id="GO:0003677">
    <property type="term" value="F:DNA binding"/>
    <property type="evidence" value="ECO:0007669"/>
    <property type="project" value="UniProtKB-KW"/>
</dbReference>
<dbReference type="InterPro" id="IPR001650">
    <property type="entry name" value="Helicase_C-like"/>
</dbReference>
<dbReference type="GO" id="GO:0004386">
    <property type="term" value="F:helicase activity"/>
    <property type="evidence" value="ECO:0007669"/>
    <property type="project" value="UniProtKB-KW"/>
</dbReference>
<dbReference type="GO" id="GO:0005524">
    <property type="term" value="F:ATP binding"/>
    <property type="evidence" value="ECO:0007669"/>
    <property type="project" value="UniProtKB-KW"/>
</dbReference>
<keyword evidence="2" id="KW-0677">Repeat</keyword>
<dbReference type="PROSITE" id="PS51192">
    <property type="entry name" value="HELICASE_ATP_BIND_1"/>
    <property type="match status" value="1"/>
</dbReference>
<dbReference type="InterPro" id="IPR044078">
    <property type="entry name" value="Mot1_ATP-bd"/>
</dbReference>
<dbReference type="Gene3D" id="1.25.10.10">
    <property type="entry name" value="Leucine-rich Repeat Variant"/>
    <property type="match status" value="2"/>
</dbReference>
<evidence type="ECO:0000259" key="12">
    <source>
        <dbReference type="PROSITE" id="PS51194"/>
    </source>
</evidence>
<dbReference type="FunFam" id="1.25.10.10:FF:000101">
    <property type="entry name" value="TATA-binding protein-associated factor 172 isoform X2"/>
    <property type="match status" value="1"/>
</dbReference>
<protein>
    <recommendedName>
        <fullName evidence="15">TATA-binding protein-associated factor 172</fullName>
    </recommendedName>
</protein>
<dbReference type="Proteomes" id="UP001519460">
    <property type="component" value="Unassembled WGS sequence"/>
</dbReference>
<dbReference type="InterPro" id="IPR016024">
    <property type="entry name" value="ARM-type_fold"/>
</dbReference>